<dbReference type="EMBL" id="BMFV01000004">
    <property type="protein sequence ID" value="GGH77245.1"/>
    <property type="molecule type" value="Genomic_DNA"/>
</dbReference>
<evidence type="ECO:0000313" key="3">
    <source>
        <dbReference type="Proteomes" id="UP000656813"/>
    </source>
</evidence>
<reference evidence="2" key="1">
    <citation type="journal article" date="2014" name="Int. J. Syst. Evol. Microbiol.">
        <title>Complete genome sequence of Corynebacterium casei LMG S-19264T (=DSM 44701T), isolated from a smear-ripened cheese.</title>
        <authorList>
            <consortium name="US DOE Joint Genome Institute (JGI-PGF)"/>
            <person name="Walter F."/>
            <person name="Albersmeier A."/>
            <person name="Kalinowski J."/>
            <person name="Ruckert C."/>
        </authorList>
    </citation>
    <scope>NUCLEOTIDE SEQUENCE</scope>
    <source>
        <strain evidence="2">CGMCC 1.12777</strain>
    </source>
</reference>
<dbReference type="PANTHER" id="PTHR39173:SF1">
    <property type="entry name" value="ACETYLTRANSFERASE"/>
    <property type="match status" value="1"/>
</dbReference>
<dbReference type="Gene3D" id="3.40.630.30">
    <property type="match status" value="1"/>
</dbReference>
<dbReference type="Proteomes" id="UP000656813">
    <property type="component" value="Unassembled WGS sequence"/>
</dbReference>
<gene>
    <name evidence="2" type="ORF">GCM10007096_08860</name>
</gene>
<dbReference type="GO" id="GO:0016747">
    <property type="term" value="F:acyltransferase activity, transferring groups other than amino-acyl groups"/>
    <property type="evidence" value="ECO:0007669"/>
    <property type="project" value="InterPro"/>
</dbReference>
<reference evidence="2" key="2">
    <citation type="submission" date="2020-09" db="EMBL/GenBank/DDBJ databases">
        <authorList>
            <person name="Sun Q."/>
            <person name="Zhou Y."/>
        </authorList>
    </citation>
    <scope>NUCLEOTIDE SEQUENCE</scope>
    <source>
        <strain evidence="2">CGMCC 1.12777</strain>
    </source>
</reference>
<keyword evidence="3" id="KW-1185">Reference proteome</keyword>
<dbReference type="RefSeq" id="WP_188496182.1">
    <property type="nucleotide sequence ID" value="NZ_BMFV01000004.1"/>
</dbReference>
<evidence type="ECO:0000313" key="2">
    <source>
        <dbReference type="EMBL" id="GGH77245.1"/>
    </source>
</evidence>
<protein>
    <submittedName>
        <fullName evidence="2">Acetyltransferase</fullName>
    </submittedName>
</protein>
<feature type="domain" description="N-acetyltransferase" evidence="1">
    <location>
        <begin position="34"/>
        <end position="177"/>
    </location>
</feature>
<dbReference type="PROSITE" id="PS51186">
    <property type="entry name" value="GNAT"/>
    <property type="match status" value="1"/>
</dbReference>
<dbReference type="PANTHER" id="PTHR39173">
    <property type="entry name" value="ACETYLTRANSFERASE"/>
    <property type="match status" value="1"/>
</dbReference>
<evidence type="ECO:0000259" key="1">
    <source>
        <dbReference type="PROSITE" id="PS51186"/>
    </source>
</evidence>
<dbReference type="InterPro" id="IPR016181">
    <property type="entry name" value="Acyl_CoA_acyltransferase"/>
</dbReference>
<dbReference type="SUPFAM" id="SSF55729">
    <property type="entry name" value="Acyl-CoA N-acyltransferases (Nat)"/>
    <property type="match status" value="1"/>
</dbReference>
<dbReference type="InterPro" id="IPR000182">
    <property type="entry name" value="GNAT_dom"/>
</dbReference>
<dbReference type="CDD" id="cd04301">
    <property type="entry name" value="NAT_SF"/>
    <property type="match status" value="1"/>
</dbReference>
<name>A0A8J2ZUF7_9BACL</name>
<sequence>MGDHLSLIEPTEELQEQYLAFYKEWKESGEDMIPWVISKDPKDFKAMVEWLQDSKKGTNLKPGWVPDSTFWLINLNRDIIGVVNIRHDLTEKLYQYGGHIGYGIRRSQRQKGYATRLLALSLEKCKVLGLNKVLVCCDEDNIGSEKTILNNGGIRDTDFIEEDGNVVRRYWIELNKQ</sequence>
<dbReference type="Pfam" id="PF13302">
    <property type="entry name" value="Acetyltransf_3"/>
    <property type="match status" value="1"/>
</dbReference>
<comment type="caution">
    <text evidence="2">The sequence shown here is derived from an EMBL/GenBank/DDBJ whole genome shotgun (WGS) entry which is preliminary data.</text>
</comment>
<accession>A0A8J2ZUF7</accession>
<organism evidence="2 3">
    <name type="scientific">Pullulanibacillus pueri</name>
    <dbReference type="NCBI Taxonomy" id="1437324"/>
    <lineage>
        <taxon>Bacteria</taxon>
        <taxon>Bacillati</taxon>
        <taxon>Bacillota</taxon>
        <taxon>Bacilli</taxon>
        <taxon>Bacillales</taxon>
        <taxon>Sporolactobacillaceae</taxon>
        <taxon>Pullulanibacillus</taxon>
    </lineage>
</organism>
<dbReference type="AlphaFoldDB" id="A0A8J2ZUF7"/>
<proteinExistence type="predicted"/>